<dbReference type="PANTHER" id="PTHR30477">
    <property type="entry name" value="ABC-TRANSPORTER METAL-BINDING PROTEIN"/>
    <property type="match status" value="1"/>
</dbReference>
<evidence type="ECO:0000256" key="1">
    <source>
        <dbReference type="ARBA" id="ARBA00004141"/>
    </source>
</evidence>
<organism evidence="8 9">
    <name type="scientific">Labilibaculum filiforme</name>
    <dbReference type="NCBI Taxonomy" id="1940526"/>
    <lineage>
        <taxon>Bacteria</taxon>
        <taxon>Pseudomonadati</taxon>
        <taxon>Bacteroidota</taxon>
        <taxon>Bacteroidia</taxon>
        <taxon>Marinilabiliales</taxon>
        <taxon>Marinifilaceae</taxon>
        <taxon>Labilibaculum</taxon>
    </lineage>
</organism>
<keyword evidence="4 7" id="KW-1133">Transmembrane helix</keyword>
<evidence type="ECO:0000313" key="9">
    <source>
        <dbReference type="Proteomes" id="UP000233535"/>
    </source>
</evidence>
<comment type="similarity">
    <text evidence="2 6">Belongs to the ABC-3 integral membrane protein family.</text>
</comment>
<feature type="transmembrane region" description="Helical" evidence="7">
    <location>
        <begin position="65"/>
        <end position="83"/>
    </location>
</feature>
<dbReference type="Gene3D" id="1.10.3470.10">
    <property type="entry name" value="ABC transporter involved in vitamin B12 uptake, BtuC"/>
    <property type="match status" value="1"/>
</dbReference>
<dbReference type="OrthoDB" id="9798540at2"/>
<keyword evidence="6" id="KW-0813">Transport</keyword>
<dbReference type="AlphaFoldDB" id="A0A2N3I4A3"/>
<keyword evidence="5 7" id="KW-0472">Membrane</keyword>
<comment type="subcellular location">
    <subcellularLocation>
        <location evidence="6">Cell membrane</location>
        <topology evidence="6">Multi-pass membrane protein</topology>
    </subcellularLocation>
    <subcellularLocation>
        <location evidence="1">Membrane</location>
        <topology evidence="1">Multi-pass membrane protein</topology>
    </subcellularLocation>
</comment>
<evidence type="ECO:0000256" key="2">
    <source>
        <dbReference type="ARBA" id="ARBA00008034"/>
    </source>
</evidence>
<reference evidence="8 9" key="1">
    <citation type="journal article" date="2017" name="Front. Microbiol.">
        <title>Labilibaculum manganireducens gen. nov., sp. nov. and Labilibaculum filiforme sp. nov., Novel Bacteroidetes Isolated from Subsurface Sediments of the Baltic Sea.</title>
        <authorList>
            <person name="Vandieken V."/>
            <person name="Marshall I.P."/>
            <person name="Niemann H."/>
            <person name="Engelen B."/>
            <person name="Cypionka H."/>
        </authorList>
    </citation>
    <scope>NUCLEOTIDE SEQUENCE [LARGE SCALE GENOMIC DNA]</scope>
    <source>
        <strain evidence="8 9">59.16B</strain>
    </source>
</reference>
<evidence type="ECO:0000256" key="4">
    <source>
        <dbReference type="ARBA" id="ARBA00022989"/>
    </source>
</evidence>
<feature type="transmembrane region" description="Helical" evidence="7">
    <location>
        <begin position="247"/>
        <end position="265"/>
    </location>
</feature>
<feature type="transmembrane region" description="Helical" evidence="7">
    <location>
        <begin position="12"/>
        <end position="34"/>
    </location>
</feature>
<evidence type="ECO:0000313" key="8">
    <source>
        <dbReference type="EMBL" id="PKQ65147.1"/>
    </source>
</evidence>
<feature type="transmembrane region" description="Helical" evidence="7">
    <location>
        <begin position="136"/>
        <end position="161"/>
    </location>
</feature>
<dbReference type="Proteomes" id="UP000233535">
    <property type="component" value="Unassembled WGS sequence"/>
</dbReference>
<dbReference type="RefSeq" id="WP_101260256.1">
    <property type="nucleotide sequence ID" value="NZ_MVDD01000002.1"/>
</dbReference>
<dbReference type="InterPro" id="IPR001626">
    <property type="entry name" value="ABC_TroCD"/>
</dbReference>
<feature type="transmembrane region" description="Helical" evidence="7">
    <location>
        <begin position="173"/>
        <end position="190"/>
    </location>
</feature>
<protein>
    <submittedName>
        <fullName evidence="8">Zinc ABC transporter permease</fullName>
    </submittedName>
</protein>
<name>A0A2N3I4A3_9BACT</name>
<accession>A0A2N3I4A3</accession>
<dbReference type="GO" id="GO:0055085">
    <property type="term" value="P:transmembrane transport"/>
    <property type="evidence" value="ECO:0007669"/>
    <property type="project" value="InterPro"/>
</dbReference>
<dbReference type="Pfam" id="PF00950">
    <property type="entry name" value="ABC-3"/>
    <property type="match status" value="1"/>
</dbReference>
<dbReference type="PANTHER" id="PTHR30477:SF18">
    <property type="entry name" value="METAL TRANSPORT SYSTEM MEMBRANE PROTEIN CT_417-RELATED"/>
    <property type="match status" value="1"/>
</dbReference>
<dbReference type="GO" id="GO:0010043">
    <property type="term" value="P:response to zinc ion"/>
    <property type="evidence" value="ECO:0007669"/>
    <property type="project" value="TreeGrafter"/>
</dbReference>
<evidence type="ECO:0000256" key="7">
    <source>
        <dbReference type="SAM" id="Phobius"/>
    </source>
</evidence>
<dbReference type="EMBL" id="MVDD01000002">
    <property type="protein sequence ID" value="PKQ65147.1"/>
    <property type="molecule type" value="Genomic_DNA"/>
</dbReference>
<evidence type="ECO:0000256" key="3">
    <source>
        <dbReference type="ARBA" id="ARBA00022692"/>
    </source>
</evidence>
<dbReference type="InterPro" id="IPR037294">
    <property type="entry name" value="ABC_BtuC-like"/>
</dbReference>
<dbReference type="GO" id="GO:0043190">
    <property type="term" value="C:ATP-binding cassette (ABC) transporter complex"/>
    <property type="evidence" value="ECO:0007669"/>
    <property type="project" value="InterPro"/>
</dbReference>
<dbReference type="SUPFAM" id="SSF81345">
    <property type="entry name" value="ABC transporter involved in vitamin B12 uptake, BtuC"/>
    <property type="match status" value="1"/>
</dbReference>
<comment type="caution">
    <text evidence="8">The sequence shown here is derived from an EMBL/GenBank/DDBJ whole genome shotgun (WGS) entry which is preliminary data.</text>
</comment>
<proteinExistence type="inferred from homology"/>
<keyword evidence="9" id="KW-1185">Reference proteome</keyword>
<sequence>MNDLFELFQYNFFLNAVGAAILASISCGIIGSYIVARRIVFISGGITHASFGGIGLAWYLGLNPVFGAAVFGVLSALGIEWISKKTDVRQDSVIGILWAFGMALGIIFIYMTPGYAPNLMSFLFGNILTVGALDLYLLLGLCLFTIAVFSFLLRPILFVAFDEEFARTQKAPVQFLNYLLIALVALAIVLNIRVVGIILVISFLTIPQTIANMFTNDFKKMIFGSIAFGILGSFIGLLVSYRINAPSGATIIFAFVILFVLAKLVQLVRLSVKRKSVVSNN</sequence>
<keyword evidence="3 6" id="KW-0812">Transmembrane</keyword>
<dbReference type="CDD" id="cd06550">
    <property type="entry name" value="TM_ABC_iron-siderophores_like"/>
    <property type="match status" value="1"/>
</dbReference>
<feature type="transmembrane region" description="Helical" evidence="7">
    <location>
        <begin position="221"/>
        <end position="241"/>
    </location>
</feature>
<gene>
    <name evidence="8" type="ORF">BZG02_04795</name>
</gene>
<feature type="transmembrane region" description="Helical" evidence="7">
    <location>
        <begin position="95"/>
        <end position="116"/>
    </location>
</feature>
<evidence type="ECO:0000256" key="5">
    <source>
        <dbReference type="ARBA" id="ARBA00023136"/>
    </source>
</evidence>
<evidence type="ECO:0000256" key="6">
    <source>
        <dbReference type="RuleBase" id="RU003943"/>
    </source>
</evidence>
<feature type="transmembrane region" description="Helical" evidence="7">
    <location>
        <begin position="39"/>
        <end position="59"/>
    </location>
</feature>